<dbReference type="Pfam" id="PF02653">
    <property type="entry name" value="BPD_transp_2"/>
    <property type="match status" value="1"/>
</dbReference>
<keyword evidence="5 6" id="KW-0472">Membrane</keyword>
<evidence type="ECO:0000256" key="5">
    <source>
        <dbReference type="ARBA" id="ARBA00023136"/>
    </source>
</evidence>
<dbReference type="InterPro" id="IPR001851">
    <property type="entry name" value="ABC_transp_permease"/>
</dbReference>
<dbReference type="CDD" id="cd06574">
    <property type="entry name" value="TM_PBP1_branched-chain-AA_like"/>
    <property type="match status" value="1"/>
</dbReference>
<evidence type="ECO:0000313" key="7">
    <source>
        <dbReference type="EMBL" id="HGI74331.1"/>
    </source>
</evidence>
<feature type="transmembrane region" description="Helical" evidence="6">
    <location>
        <begin position="227"/>
        <end position="248"/>
    </location>
</feature>
<accession>A0A7V3YKN1</accession>
<feature type="transmembrane region" description="Helical" evidence="6">
    <location>
        <begin position="66"/>
        <end position="88"/>
    </location>
</feature>
<feature type="transmembrane region" description="Helical" evidence="6">
    <location>
        <begin position="260"/>
        <end position="282"/>
    </location>
</feature>
<feature type="transmembrane region" description="Helical" evidence="6">
    <location>
        <begin position="26"/>
        <end position="46"/>
    </location>
</feature>
<proteinExistence type="predicted"/>
<comment type="subcellular location">
    <subcellularLocation>
        <location evidence="1">Cell membrane</location>
        <topology evidence="1">Multi-pass membrane protein</topology>
    </subcellularLocation>
</comment>
<protein>
    <submittedName>
        <fullName evidence="7">ABC transporter permease</fullName>
    </submittedName>
</protein>
<organism evidence="7">
    <name type="scientific">Candidatus Caldatribacterium californiense</name>
    <dbReference type="NCBI Taxonomy" id="1454726"/>
    <lineage>
        <taxon>Bacteria</taxon>
        <taxon>Pseudomonadati</taxon>
        <taxon>Atribacterota</taxon>
        <taxon>Atribacteria</taxon>
        <taxon>Atribacterales</taxon>
        <taxon>Candidatus Caldatribacteriaceae</taxon>
        <taxon>Candidatus Caldatribacterium</taxon>
    </lineage>
</organism>
<evidence type="ECO:0000256" key="2">
    <source>
        <dbReference type="ARBA" id="ARBA00022475"/>
    </source>
</evidence>
<feature type="transmembrane region" description="Helical" evidence="6">
    <location>
        <begin position="100"/>
        <end position="120"/>
    </location>
</feature>
<keyword evidence="4 6" id="KW-1133">Transmembrane helix</keyword>
<feature type="transmembrane region" description="Helical" evidence="6">
    <location>
        <begin position="149"/>
        <end position="171"/>
    </location>
</feature>
<comment type="caution">
    <text evidence="7">The sequence shown here is derived from an EMBL/GenBank/DDBJ whole genome shotgun (WGS) entry which is preliminary data.</text>
</comment>
<keyword evidence="2" id="KW-1003">Cell membrane</keyword>
<dbReference type="PANTHER" id="PTHR32196:SF69">
    <property type="entry name" value="BRANCHED-CHAIN AMINO ACID TRANSPORT SYSTEM, PERMEASE PROTEIN"/>
    <property type="match status" value="1"/>
</dbReference>
<keyword evidence="3 6" id="KW-0812">Transmembrane</keyword>
<evidence type="ECO:0000256" key="4">
    <source>
        <dbReference type="ARBA" id="ARBA00022989"/>
    </source>
</evidence>
<dbReference type="EMBL" id="DTEN01000057">
    <property type="protein sequence ID" value="HGI74331.1"/>
    <property type="molecule type" value="Genomic_DNA"/>
</dbReference>
<dbReference type="PANTHER" id="PTHR32196">
    <property type="entry name" value="ABC TRANSPORTER PERMEASE PROTEIN YPHD-RELATED-RELATED"/>
    <property type="match status" value="1"/>
</dbReference>
<evidence type="ECO:0000256" key="3">
    <source>
        <dbReference type="ARBA" id="ARBA00022692"/>
    </source>
</evidence>
<gene>
    <name evidence="7" type="ORF">ENU96_01420</name>
</gene>
<dbReference type="GO" id="GO:0005886">
    <property type="term" value="C:plasma membrane"/>
    <property type="evidence" value="ECO:0007669"/>
    <property type="project" value="UniProtKB-SubCell"/>
</dbReference>
<feature type="transmembrane region" description="Helical" evidence="6">
    <location>
        <begin position="288"/>
        <end position="305"/>
    </location>
</feature>
<evidence type="ECO:0000256" key="1">
    <source>
        <dbReference type="ARBA" id="ARBA00004651"/>
    </source>
</evidence>
<dbReference type="GO" id="GO:0022857">
    <property type="term" value="F:transmembrane transporter activity"/>
    <property type="evidence" value="ECO:0007669"/>
    <property type="project" value="InterPro"/>
</dbReference>
<name>A0A7V3YKN1_9BACT</name>
<dbReference type="AlphaFoldDB" id="A0A7V3YKN1"/>
<reference evidence="7" key="1">
    <citation type="journal article" date="2020" name="mSystems">
        <title>Genome- and Community-Level Interaction Insights into Carbon Utilization and Element Cycling Functions of Hydrothermarchaeota in Hydrothermal Sediment.</title>
        <authorList>
            <person name="Zhou Z."/>
            <person name="Liu Y."/>
            <person name="Xu W."/>
            <person name="Pan J."/>
            <person name="Luo Z.H."/>
            <person name="Li M."/>
        </authorList>
    </citation>
    <scope>NUCLEOTIDE SEQUENCE [LARGE SCALE GENOMIC DNA]</scope>
    <source>
        <strain evidence="7">SpSt-716</strain>
    </source>
</reference>
<feature type="transmembrane region" description="Helical" evidence="6">
    <location>
        <begin position="201"/>
        <end position="221"/>
    </location>
</feature>
<evidence type="ECO:0000256" key="6">
    <source>
        <dbReference type="SAM" id="Phobius"/>
    </source>
</evidence>
<sequence length="312" mass="33644">MPASYAGLRKEACGIREFFLYSVQEGLLFGILALGVFITFRCLNFPDLTVDGSYPLGAAVFALTMYRGYGPVAGVVSALAAGALAGLFTGILHTFSRIPALLSGILTMICLYSINLRIMGRPNISLSENLGHRTIFVILRDAFPTVPEVYVRFLFLFALLVVLKFLLDAFLQTEIGLSIRATGDNETLVATQGINPDDMKLIGISLSNALVALSGAMFAQYQGFVDINMGIGMVISGLASVIVGEVLLRGKTIFVMTLQVIVGSVVYRLATAVALNWGYSIGFKPYDLKLFTGILVIVILSFPVLKEKFGKA</sequence>